<dbReference type="PANTHER" id="PTHR31360">
    <property type="match status" value="1"/>
</dbReference>
<feature type="compositionally biased region" description="Basic and acidic residues" evidence="2">
    <location>
        <begin position="1"/>
        <end position="10"/>
    </location>
</feature>
<comment type="caution">
    <text evidence="3">The sequence shown here is derived from an EMBL/GenBank/DDBJ whole genome shotgun (WGS) entry which is preliminary data.</text>
</comment>
<evidence type="ECO:0000256" key="2">
    <source>
        <dbReference type="SAM" id="MobiDB-lite"/>
    </source>
</evidence>
<gene>
    <name evidence="3" type="ORF">GOMPHAMPRED_005795</name>
</gene>
<dbReference type="InterPro" id="IPR010686">
    <property type="entry name" value="OBAP-like"/>
</dbReference>
<dbReference type="OrthoDB" id="1901244at2759"/>
<reference evidence="3" key="1">
    <citation type="submission" date="2021-03" db="EMBL/GenBank/DDBJ databases">
        <authorList>
            <person name="Tagirdzhanova G."/>
        </authorList>
    </citation>
    <scope>NUCLEOTIDE SEQUENCE</scope>
</reference>
<accession>A0A8H3FXH2</accession>
<evidence type="ECO:0008006" key="5">
    <source>
        <dbReference type="Google" id="ProtNLM"/>
    </source>
</evidence>
<sequence>MTTRNTDTKSETPTTNKAVGEELSAKSQILETGASVTQNFAPIKSICAHLNAFHCYATDASRCVEANHYCSHLNEDVRQCLIYDSPEKNARLIGVEYMISPKLYATLPEEERRLWHSHVYEVKSGMLIMPTPAVMPSAVWDIAEQKEMEEVVGIYGKTFHFWQVDREDKLPLGMPQLMMSFNGEFDVTPELRKMWADRDERFNVESADKAKQREYIKEPDIHPDADQKNKKYSEYAQLEISS</sequence>
<name>A0A8H3FXH2_9LECA</name>
<protein>
    <recommendedName>
        <fullName evidence="5">DUF1264-domain-containing protein</fullName>
    </recommendedName>
</protein>
<comment type="similarity">
    <text evidence="1">Belongs to the OBAP family.</text>
</comment>
<dbReference type="Pfam" id="PF06884">
    <property type="entry name" value="DUF1264"/>
    <property type="match status" value="1"/>
</dbReference>
<proteinExistence type="inferred from homology"/>
<keyword evidence="4" id="KW-1185">Reference proteome</keyword>
<dbReference type="PANTHER" id="PTHR31360:SF0">
    <property type="entry name" value="OIL BODY-ASSOCIATED PROTEIN 1B"/>
    <property type="match status" value="1"/>
</dbReference>
<organism evidence="3 4">
    <name type="scientific">Gomphillus americanus</name>
    <dbReference type="NCBI Taxonomy" id="1940652"/>
    <lineage>
        <taxon>Eukaryota</taxon>
        <taxon>Fungi</taxon>
        <taxon>Dikarya</taxon>
        <taxon>Ascomycota</taxon>
        <taxon>Pezizomycotina</taxon>
        <taxon>Lecanoromycetes</taxon>
        <taxon>OSLEUM clade</taxon>
        <taxon>Ostropomycetidae</taxon>
        <taxon>Ostropales</taxon>
        <taxon>Graphidaceae</taxon>
        <taxon>Gomphilloideae</taxon>
        <taxon>Gomphillus</taxon>
    </lineage>
</organism>
<feature type="region of interest" description="Disordered" evidence="2">
    <location>
        <begin position="207"/>
        <end position="233"/>
    </location>
</feature>
<evidence type="ECO:0000313" key="4">
    <source>
        <dbReference type="Proteomes" id="UP000664169"/>
    </source>
</evidence>
<evidence type="ECO:0000313" key="3">
    <source>
        <dbReference type="EMBL" id="CAF9931019.1"/>
    </source>
</evidence>
<evidence type="ECO:0000256" key="1">
    <source>
        <dbReference type="ARBA" id="ARBA00009740"/>
    </source>
</evidence>
<dbReference type="Proteomes" id="UP000664169">
    <property type="component" value="Unassembled WGS sequence"/>
</dbReference>
<dbReference type="EMBL" id="CAJPDQ010000037">
    <property type="protein sequence ID" value="CAF9931019.1"/>
    <property type="molecule type" value="Genomic_DNA"/>
</dbReference>
<dbReference type="AlphaFoldDB" id="A0A8H3FXH2"/>
<feature type="region of interest" description="Disordered" evidence="2">
    <location>
        <begin position="1"/>
        <end position="22"/>
    </location>
</feature>